<dbReference type="RefSeq" id="WP_008735603.1">
    <property type="nucleotide sequence ID" value="NZ_CP004387.1"/>
</dbReference>
<keyword evidence="3" id="KW-1185">Reference proteome</keyword>
<accession>A0A0B4XN24</accession>
<sequence length="172" mass="19180">MKRFYYMTQSLPSVTGINQDLAAEGIGPNRISVMGRDVAELERARVHAVSPWDQTDLMHSGFLGAAIGLVIGLLVGLALMAMDPFGVSMNMWAVWIAGAFFLFHGAWFGGLIGLSRRNHHMMRYLAEVERGNYLVMVDADDEDQARRVHRVMTGKHREATMAGEEDGYSPFF</sequence>
<evidence type="ECO:0008006" key="4">
    <source>
        <dbReference type="Google" id="ProtNLM"/>
    </source>
</evidence>
<gene>
    <name evidence="2" type="ORF">S7S_07410</name>
</gene>
<protein>
    <recommendedName>
        <fullName evidence="4">Transmembrane protein</fullName>
    </recommendedName>
</protein>
<dbReference type="HOGENOM" id="CLU_118626_0_0_6"/>
<evidence type="ECO:0000313" key="2">
    <source>
        <dbReference type="EMBL" id="AJD47898.1"/>
    </source>
</evidence>
<keyword evidence="1" id="KW-1133">Transmembrane helix</keyword>
<dbReference type="KEGG" id="apac:S7S_07410"/>
<feature type="transmembrane region" description="Helical" evidence="1">
    <location>
        <begin position="92"/>
        <end position="114"/>
    </location>
</feature>
<evidence type="ECO:0000313" key="3">
    <source>
        <dbReference type="Proteomes" id="UP000006764"/>
    </source>
</evidence>
<keyword evidence="1" id="KW-0812">Transmembrane</keyword>
<organism evidence="2 3">
    <name type="scientific">Isoalcanivorax pacificus W11-5</name>
    <dbReference type="NCBI Taxonomy" id="391936"/>
    <lineage>
        <taxon>Bacteria</taxon>
        <taxon>Pseudomonadati</taxon>
        <taxon>Pseudomonadota</taxon>
        <taxon>Gammaproteobacteria</taxon>
        <taxon>Oceanospirillales</taxon>
        <taxon>Alcanivoracaceae</taxon>
        <taxon>Isoalcanivorax</taxon>
    </lineage>
</organism>
<keyword evidence="1" id="KW-0472">Membrane</keyword>
<evidence type="ECO:0000256" key="1">
    <source>
        <dbReference type="SAM" id="Phobius"/>
    </source>
</evidence>
<proteinExistence type="predicted"/>
<dbReference type="AlphaFoldDB" id="A0A0B4XN24"/>
<reference evidence="2 3" key="1">
    <citation type="journal article" date="2012" name="J. Bacteriol.">
        <title>Genome sequence of an alkane-degrading bacterium, Alcanivorax pacificus type strain W11-5, isolated from deep sea sediment.</title>
        <authorList>
            <person name="Lai Q."/>
            <person name="Shao Z."/>
        </authorList>
    </citation>
    <scope>NUCLEOTIDE SEQUENCE [LARGE SCALE GENOMIC DNA]</scope>
    <source>
        <strain evidence="2 3">W11-5</strain>
    </source>
</reference>
<dbReference type="STRING" id="391936.S7S_07410"/>
<dbReference type="OrthoDB" id="5905880at2"/>
<name>A0A0B4XN24_9GAMM</name>
<dbReference type="EMBL" id="CP004387">
    <property type="protein sequence ID" value="AJD47898.1"/>
    <property type="molecule type" value="Genomic_DNA"/>
</dbReference>
<dbReference type="Proteomes" id="UP000006764">
    <property type="component" value="Chromosome"/>
</dbReference>
<feature type="transmembrane region" description="Helical" evidence="1">
    <location>
        <begin position="61"/>
        <end position="80"/>
    </location>
</feature>